<sequence>MNSTILSTFLVDVKTNQSFWALQEKTAEDWVVLDSINFENTEVMPLWSSQELAQKHCVDEWQEYVPTKITLSDWLEFWLEDLSEDGVIVGINWQEETSETDDNEYIELDLAEFSQALAEIEAL</sequence>
<keyword evidence="3" id="KW-1185">Reference proteome</keyword>
<evidence type="ECO:0000313" key="2">
    <source>
        <dbReference type="EMBL" id="TWX67001.1"/>
    </source>
</evidence>
<dbReference type="AlphaFoldDB" id="A0A5C6QE23"/>
<dbReference type="Pfam" id="PF11042">
    <property type="entry name" value="DUF2750"/>
    <property type="match status" value="1"/>
</dbReference>
<name>A0A5C6QE23_9GAMM</name>
<dbReference type="Proteomes" id="UP000321525">
    <property type="component" value="Unassembled WGS sequence"/>
</dbReference>
<dbReference type="RefSeq" id="WP_146800056.1">
    <property type="nucleotide sequence ID" value="NZ_VOLP01000018.1"/>
</dbReference>
<dbReference type="Proteomes" id="UP000321917">
    <property type="component" value="Unassembled WGS sequence"/>
</dbReference>
<gene>
    <name evidence="1" type="ORF">ESZ26_13800</name>
    <name evidence="2" type="ORF">ESZ27_09950</name>
</gene>
<comment type="caution">
    <text evidence="2">The sequence shown here is derived from an EMBL/GenBank/DDBJ whole genome shotgun (WGS) entry which is preliminary data.</text>
</comment>
<evidence type="ECO:0000313" key="4">
    <source>
        <dbReference type="Proteomes" id="UP000321917"/>
    </source>
</evidence>
<dbReference type="EMBL" id="VOLR01000019">
    <property type="protein sequence ID" value="TWX57498.1"/>
    <property type="molecule type" value="Genomic_DNA"/>
</dbReference>
<organism evidence="2 4">
    <name type="scientific">Colwellia hornerae</name>
    <dbReference type="NCBI Taxonomy" id="89402"/>
    <lineage>
        <taxon>Bacteria</taxon>
        <taxon>Pseudomonadati</taxon>
        <taxon>Pseudomonadota</taxon>
        <taxon>Gammaproteobacteria</taxon>
        <taxon>Alteromonadales</taxon>
        <taxon>Colwelliaceae</taxon>
        <taxon>Colwellia</taxon>
    </lineage>
</organism>
<dbReference type="EMBL" id="VOLQ01000016">
    <property type="protein sequence ID" value="TWX67001.1"/>
    <property type="molecule type" value="Genomic_DNA"/>
</dbReference>
<reference evidence="2 4" key="1">
    <citation type="submission" date="2019-07" db="EMBL/GenBank/DDBJ databases">
        <title>Genomes of sea-ice associated Colwellia species.</title>
        <authorList>
            <person name="Bowman J.P."/>
        </authorList>
    </citation>
    <scope>NUCLEOTIDE SEQUENCE [LARGE SCALE GENOMIC DNA]</scope>
    <source>
        <strain evidence="1 3">ACAM 607</strain>
        <strain evidence="2 4">IC036</strain>
    </source>
</reference>
<protein>
    <submittedName>
        <fullName evidence="2">DUF2750 domain-containing protein</fullName>
    </submittedName>
</protein>
<proteinExistence type="predicted"/>
<dbReference type="InterPro" id="IPR021284">
    <property type="entry name" value="DUF2750"/>
</dbReference>
<evidence type="ECO:0000313" key="1">
    <source>
        <dbReference type="EMBL" id="TWX57498.1"/>
    </source>
</evidence>
<dbReference type="OrthoDB" id="5916942at2"/>
<accession>A0A5C6QE23</accession>
<evidence type="ECO:0000313" key="3">
    <source>
        <dbReference type="Proteomes" id="UP000321525"/>
    </source>
</evidence>